<evidence type="ECO:0000313" key="3">
    <source>
        <dbReference type="EMBL" id="RZR73857.1"/>
    </source>
</evidence>
<dbReference type="PANTHER" id="PTHR12203:SF105">
    <property type="entry name" value="OS08G0101800 PROTEIN"/>
    <property type="match status" value="1"/>
</dbReference>
<sequence>MLDCRRHGIRAGEGWKMDFLYGRLQKWTVCGVPILDVKTTAEEDEKPRGVWLNTLTTISFKNEQVLSSHPRKPQSKPFFLACGNQTTPVCQRSLSPSPSPSPYPSAISSVPQSSPSCPDYFRWVHEDLRPWKSTGITEEMVGRARKFATFRLVVLAGRVYVESYRRAFQTRDVFTLWGILQLVSRYPGRVPDLDLMFNCDDTPVVKLADHRSSPPPPLFRYCKDDWTLDIVFPDWSFWGWAELNIKPWETLANDLKQGNQRVKWRDRKPYAYWKGNPWVSDSRRDLIKYKIYIEGRAWSVSQKYILACDSPVFFVKTHFHDFFSRALMPGLHFWPIREDDKCRSIKFAVEWSNEHQQEAQAMGRAGSSFVQEELKMDYVYDYMLHALTEYAKLLRYDPAVPEKATELCSESMACPATGLVKEFLMESMAKSTHDTEPCAMPPPFDPEALQAVREKKANAVRQVELWQQRQQQQAWNKGV</sequence>
<accession>A0A445MHV6</accession>
<gene>
    <name evidence="3" type="ORF">BHM03_00028953</name>
</gene>
<dbReference type="PANTHER" id="PTHR12203">
    <property type="entry name" value="KDEL LYS-ASP-GLU-LEU CONTAINING - RELATED"/>
    <property type="match status" value="1"/>
</dbReference>
<dbReference type="InterPro" id="IPR006598">
    <property type="entry name" value="CAP10"/>
</dbReference>
<dbReference type="Pfam" id="PF05686">
    <property type="entry name" value="Glyco_transf_90"/>
    <property type="match status" value="1"/>
</dbReference>
<proteinExistence type="predicted"/>
<protein>
    <recommendedName>
        <fullName evidence="2">Glycosyl transferase CAP10 domain-containing protein</fullName>
    </recommendedName>
</protein>
<name>A0A445MHV6_ENSVE</name>
<feature type="region of interest" description="Disordered" evidence="1">
    <location>
        <begin position="90"/>
        <end position="113"/>
    </location>
</feature>
<dbReference type="EMBL" id="KV876038">
    <property type="protein sequence ID" value="RZR73857.1"/>
    <property type="molecule type" value="Genomic_DNA"/>
</dbReference>
<dbReference type="AlphaFoldDB" id="A0A445MHV6"/>
<evidence type="ECO:0000259" key="2">
    <source>
        <dbReference type="SMART" id="SM00672"/>
    </source>
</evidence>
<dbReference type="InterPro" id="IPR051091">
    <property type="entry name" value="O-Glucosyltr/Glycosyltrsf_90"/>
</dbReference>
<feature type="compositionally biased region" description="Low complexity" evidence="1">
    <location>
        <begin position="104"/>
        <end position="113"/>
    </location>
</feature>
<dbReference type="SMART" id="SM00672">
    <property type="entry name" value="CAP10"/>
    <property type="match status" value="1"/>
</dbReference>
<dbReference type="Proteomes" id="UP000290560">
    <property type="component" value="Unassembled WGS sequence"/>
</dbReference>
<evidence type="ECO:0000256" key="1">
    <source>
        <dbReference type="SAM" id="MobiDB-lite"/>
    </source>
</evidence>
<feature type="domain" description="Glycosyl transferase CAP10" evidence="2">
    <location>
        <begin position="189"/>
        <end position="397"/>
    </location>
</feature>
<organism evidence="3">
    <name type="scientific">Ensete ventricosum</name>
    <name type="common">Abyssinian banana</name>
    <name type="synonym">Musa ensete</name>
    <dbReference type="NCBI Taxonomy" id="4639"/>
    <lineage>
        <taxon>Eukaryota</taxon>
        <taxon>Viridiplantae</taxon>
        <taxon>Streptophyta</taxon>
        <taxon>Embryophyta</taxon>
        <taxon>Tracheophyta</taxon>
        <taxon>Spermatophyta</taxon>
        <taxon>Magnoliopsida</taxon>
        <taxon>Liliopsida</taxon>
        <taxon>Zingiberales</taxon>
        <taxon>Musaceae</taxon>
        <taxon>Ensete</taxon>
    </lineage>
</organism>
<reference evidence="3" key="1">
    <citation type="journal article" date="2018" name="Data Brief">
        <title>Genome sequence data from 17 accessions of Ensete ventricosum, a staple food crop for millions in Ethiopia.</title>
        <authorList>
            <person name="Yemataw Z."/>
            <person name="Muzemil S."/>
            <person name="Ambachew D."/>
            <person name="Tripathi L."/>
            <person name="Tesfaye K."/>
            <person name="Chala A."/>
            <person name="Farbos A."/>
            <person name="O'Neill P."/>
            <person name="Moore K."/>
            <person name="Grant M."/>
            <person name="Studholme D.J."/>
        </authorList>
    </citation>
    <scope>NUCLEOTIDE SEQUENCE [LARGE SCALE GENOMIC DNA]</scope>
    <source>
        <tissue evidence="3">Leaf</tissue>
    </source>
</reference>